<reference evidence="1 2" key="1">
    <citation type="journal article" date="2009" name="Stand. Genomic Sci.">
        <title>Complete genome sequence of Desulfotomaculum acetoxidans type strain (5575).</title>
        <authorList>
            <person name="Spring S."/>
            <person name="Lapidus A."/>
            <person name="Schroder M."/>
            <person name="Gleim D."/>
            <person name="Sims D."/>
            <person name="Meincke L."/>
            <person name="Glavina Del Rio T."/>
            <person name="Tice H."/>
            <person name="Copeland A."/>
            <person name="Cheng J.F."/>
            <person name="Lucas S."/>
            <person name="Chen F."/>
            <person name="Nolan M."/>
            <person name="Bruce D."/>
            <person name="Goodwin L."/>
            <person name="Pitluck S."/>
            <person name="Ivanova N."/>
            <person name="Mavromatis K."/>
            <person name="Mikhailova N."/>
            <person name="Pati A."/>
            <person name="Chen A."/>
            <person name="Palaniappan K."/>
            <person name="Land M."/>
            <person name="Hauser L."/>
            <person name="Chang Y.J."/>
            <person name="Jeffries C.D."/>
            <person name="Chain P."/>
            <person name="Saunders E."/>
            <person name="Brettin T."/>
            <person name="Detter J.C."/>
            <person name="Goker M."/>
            <person name="Bristow J."/>
            <person name="Eisen J.A."/>
            <person name="Markowitz V."/>
            <person name="Hugenholtz P."/>
            <person name="Kyrpides N.C."/>
            <person name="Klenk H.P."/>
            <person name="Han C."/>
        </authorList>
    </citation>
    <scope>NUCLEOTIDE SEQUENCE [LARGE SCALE GENOMIC DNA]</scope>
    <source>
        <strain evidence="2">ATCC 49208 / DSM 771 / VKM B-1644</strain>
    </source>
</reference>
<dbReference type="OrthoDB" id="9812340at2"/>
<dbReference type="EMBL" id="CP001720">
    <property type="protein sequence ID" value="ACV64702.1"/>
    <property type="molecule type" value="Genomic_DNA"/>
</dbReference>
<keyword evidence="2" id="KW-1185">Reference proteome</keyword>
<dbReference type="InterPro" id="IPR022453">
    <property type="entry name" value="Znf_MqsA-type"/>
</dbReference>
<accession>C8VY73</accession>
<gene>
    <name evidence="1" type="ordered locus">Dtox_4015</name>
</gene>
<organism evidence="1 2">
    <name type="scientific">Desulfofarcimen acetoxidans (strain ATCC 49208 / DSM 771 / KCTC 5769 / VKM B-1644 / 5575)</name>
    <name type="common">Desulfotomaculum acetoxidans</name>
    <dbReference type="NCBI Taxonomy" id="485916"/>
    <lineage>
        <taxon>Bacteria</taxon>
        <taxon>Bacillati</taxon>
        <taxon>Bacillota</taxon>
        <taxon>Clostridia</taxon>
        <taxon>Eubacteriales</taxon>
        <taxon>Peptococcaceae</taxon>
        <taxon>Desulfofarcimen</taxon>
    </lineage>
</organism>
<evidence type="ECO:0000313" key="1">
    <source>
        <dbReference type="EMBL" id="ACV64702.1"/>
    </source>
</evidence>
<dbReference type="AlphaFoldDB" id="C8VY73"/>
<dbReference type="RefSeq" id="WP_015759377.1">
    <property type="nucleotide sequence ID" value="NC_013216.1"/>
</dbReference>
<protein>
    <recommendedName>
        <fullName evidence="3">YgiT-type zinc finger protein</fullName>
    </recommendedName>
</protein>
<dbReference type="NCBIfam" id="TIGR03831">
    <property type="entry name" value="YgiT_finger"/>
    <property type="match status" value="1"/>
</dbReference>
<name>C8VY73_DESAS</name>
<dbReference type="HOGENOM" id="CLU_2751170_0_0_9"/>
<evidence type="ECO:0000313" key="2">
    <source>
        <dbReference type="Proteomes" id="UP000002217"/>
    </source>
</evidence>
<dbReference type="KEGG" id="dae:Dtox_4015"/>
<evidence type="ECO:0008006" key="3">
    <source>
        <dbReference type="Google" id="ProtNLM"/>
    </source>
</evidence>
<sequence length="70" mass="7842">MKPCTFCGGKVIEIKQDVKRIISGITIIRKNIKVKKCTSCGQRFYPGGLMLDIAEEAQKLLKRRFDPATG</sequence>
<proteinExistence type="predicted"/>
<dbReference type="Proteomes" id="UP000002217">
    <property type="component" value="Chromosome"/>
</dbReference>